<organism evidence="1 2">
    <name type="scientific">Cohnella candidum</name>
    <dbReference type="NCBI Taxonomy" id="2674991"/>
    <lineage>
        <taxon>Bacteria</taxon>
        <taxon>Bacillati</taxon>
        <taxon>Bacillota</taxon>
        <taxon>Bacilli</taxon>
        <taxon>Bacillales</taxon>
        <taxon>Paenibacillaceae</taxon>
        <taxon>Cohnella</taxon>
    </lineage>
</organism>
<name>A0A3G3K4L3_9BACL</name>
<dbReference type="SUPFAM" id="SSF53448">
    <property type="entry name" value="Nucleotide-diphospho-sugar transferases"/>
    <property type="match status" value="1"/>
</dbReference>
<dbReference type="GO" id="GO:0016740">
    <property type="term" value="F:transferase activity"/>
    <property type="evidence" value="ECO:0007669"/>
    <property type="project" value="UniProtKB-KW"/>
</dbReference>
<keyword evidence="2" id="KW-1185">Reference proteome</keyword>
<dbReference type="AlphaFoldDB" id="A0A3G3K4L3"/>
<dbReference type="EMBL" id="CP033433">
    <property type="protein sequence ID" value="AYQ75433.1"/>
    <property type="molecule type" value="Genomic_DNA"/>
</dbReference>
<accession>A0A3G3K4L3</accession>
<dbReference type="InterPro" id="IPR029044">
    <property type="entry name" value="Nucleotide-diphossugar_trans"/>
</dbReference>
<keyword evidence="1" id="KW-0808">Transferase</keyword>
<dbReference type="KEGG" id="coh:EAV92_01890"/>
<protein>
    <submittedName>
        <fullName evidence="1">Glycosyltransferase family 2 protein</fullName>
    </submittedName>
</protein>
<dbReference type="Proteomes" id="UP000269097">
    <property type="component" value="Chromosome"/>
</dbReference>
<gene>
    <name evidence="1" type="ORF">EAV92_01890</name>
</gene>
<proteinExistence type="predicted"/>
<reference evidence="1 2" key="1">
    <citation type="submission" date="2018-10" db="EMBL/GenBank/DDBJ databases">
        <title>Genome Sequence of Cohnella sp.</title>
        <authorList>
            <person name="Srinivasan S."/>
            <person name="Kim M.K."/>
        </authorList>
    </citation>
    <scope>NUCLEOTIDE SEQUENCE [LARGE SCALE GENOMIC DNA]</scope>
    <source>
        <strain evidence="1 2">18JY8-7</strain>
    </source>
</reference>
<sequence>MKYIIGTGYVNRPDLLYRAVHSVKPCWKHAVIIDNSESEFFRREPFFSERLTVYEPPVPLRYPQMMNLMQKWGKEKGCDVILFFHSDAEVHPGTVEQFLSELETMKAEGRKWGVAFTNYDVLVAYNMEAVREVGQWDTVFYDYHADIDYYRRLQLAGYEIVYTSLGVTHCNGGSNTSKSDTYRRYLFENVTFAYFHTYYQIKWGGPIGGEVYTLPFNRFPLNPDHIR</sequence>
<dbReference type="Gene3D" id="3.90.550.10">
    <property type="entry name" value="Spore Coat Polysaccharide Biosynthesis Protein SpsA, Chain A"/>
    <property type="match status" value="1"/>
</dbReference>
<evidence type="ECO:0000313" key="2">
    <source>
        <dbReference type="Proteomes" id="UP000269097"/>
    </source>
</evidence>
<evidence type="ECO:0000313" key="1">
    <source>
        <dbReference type="EMBL" id="AYQ75433.1"/>
    </source>
</evidence>